<dbReference type="SUPFAM" id="SSF52047">
    <property type="entry name" value="RNI-like"/>
    <property type="match status" value="1"/>
</dbReference>
<proteinExistence type="predicted"/>
<feature type="domain" description="F-box/LRR-repeat protein 15/At3g58940/PEG3-like LRR" evidence="3">
    <location>
        <begin position="156"/>
        <end position="387"/>
    </location>
</feature>
<feature type="compositionally biased region" description="Low complexity" evidence="1">
    <location>
        <begin position="85"/>
        <end position="95"/>
    </location>
</feature>
<evidence type="ECO:0000259" key="2">
    <source>
        <dbReference type="Pfam" id="PF08387"/>
    </source>
</evidence>
<dbReference type="HOGENOM" id="CLU_023151_3_0_1"/>
<gene>
    <name evidence="4" type="ORF">OsJ_21417</name>
</gene>
<dbReference type="InterPro" id="IPR055302">
    <property type="entry name" value="F-box_dom-containing"/>
</dbReference>
<evidence type="ECO:0000313" key="4">
    <source>
        <dbReference type="EMBL" id="EAZ37076.1"/>
    </source>
</evidence>
<dbReference type="AlphaFoldDB" id="A3BBY7"/>
<dbReference type="Gene3D" id="3.80.10.10">
    <property type="entry name" value="Ribonuclease Inhibitor"/>
    <property type="match status" value="1"/>
</dbReference>
<reference evidence="4" key="2">
    <citation type="submission" date="2008-12" db="EMBL/GenBank/DDBJ databases">
        <title>Improved gene annotation of the rice (Oryza sativa) genomes.</title>
        <authorList>
            <person name="Wang J."/>
            <person name="Li R."/>
            <person name="Fan W."/>
            <person name="Huang Q."/>
            <person name="Zhang J."/>
            <person name="Zhou Y."/>
            <person name="Hu Y."/>
            <person name="Zi S."/>
            <person name="Li J."/>
            <person name="Ni P."/>
            <person name="Zheng H."/>
            <person name="Zhang Y."/>
            <person name="Zhao M."/>
            <person name="Hao Q."/>
            <person name="McDermott J."/>
            <person name="Samudrala R."/>
            <person name="Kristiansen K."/>
            <person name="Wong G.K.-S."/>
        </authorList>
    </citation>
    <scope>NUCLEOTIDE SEQUENCE</scope>
</reference>
<organism evidence="4">
    <name type="scientific">Oryza sativa subsp. japonica</name>
    <name type="common">Rice</name>
    <dbReference type="NCBI Taxonomy" id="39947"/>
    <lineage>
        <taxon>Eukaryota</taxon>
        <taxon>Viridiplantae</taxon>
        <taxon>Streptophyta</taxon>
        <taxon>Embryophyta</taxon>
        <taxon>Tracheophyta</taxon>
        <taxon>Spermatophyta</taxon>
        <taxon>Magnoliopsida</taxon>
        <taxon>Liliopsida</taxon>
        <taxon>Poales</taxon>
        <taxon>Poaceae</taxon>
        <taxon>BOP clade</taxon>
        <taxon>Oryzoideae</taxon>
        <taxon>Oryzeae</taxon>
        <taxon>Oryzinae</taxon>
        <taxon>Oryza</taxon>
        <taxon>Oryza sativa</taxon>
    </lineage>
</organism>
<dbReference type="PANTHER" id="PTHR32141">
    <property type="match status" value="1"/>
</dbReference>
<dbReference type="Pfam" id="PF08387">
    <property type="entry name" value="FBD"/>
    <property type="match status" value="1"/>
</dbReference>
<evidence type="ECO:0000256" key="1">
    <source>
        <dbReference type="SAM" id="MobiDB-lite"/>
    </source>
</evidence>
<feature type="domain" description="FBD" evidence="2">
    <location>
        <begin position="407"/>
        <end position="451"/>
    </location>
</feature>
<dbReference type="EMBL" id="CM000143">
    <property type="protein sequence ID" value="EAZ37076.1"/>
    <property type="molecule type" value="Genomic_DNA"/>
</dbReference>
<dbReference type="PANTHER" id="PTHR32141:SF40">
    <property type="entry name" value="OS06G0492900 PROTEIN"/>
    <property type="match status" value="1"/>
</dbReference>
<protein>
    <submittedName>
        <fullName evidence="4">Uncharacterized protein</fullName>
    </submittedName>
</protein>
<dbReference type="InterPro" id="IPR006566">
    <property type="entry name" value="FBD"/>
</dbReference>
<sequence length="526" mass="57668">MDSMQTNMLHLMGLDETMKMVTKNVFSSLPDAPVSLHAPLAFAAAARPPRDGVDRTGALPVGILCDILSRLPARDAALTPRSSRRLAPPLALGAARPRRRPLKHTGPPPPPVSEIDQVDGLGGVLRRAVDGTRDVASAVSRALAAHPGALPQRPRHLLAAKGVQELVLVHQASKLDAGVRLPATLFRCSSLTCLYIGFLRFPDVATIQRAGAFPHLRELGLCSLVMGVRDLALLLDRCPVLENLEIVGHRELVRLRVASHSLRCVELCESVVEEITVEHAARLERLMFWEICGVGGVIDEDGCSINMCTKIKIGHAPNLRFLGFLVPGMHELNIGNTIIKAGTKVSPKNMVRSVRVLGIQVKLFNHNEVKMLPIFLRCFPNVETLYIQCETTIHKPPGMLNPKFLQQTGPIDCLQKHIKKVIIREFRVHRSELDFVKFIAERGQVLEKIVIVLAQSYSSSADRLHSSMRTFMASVKLANEDCKVIVCESPFPSDGTAWCFQGAFNMSKDPFDVSQCSNSGASCRAA</sequence>
<feature type="region of interest" description="Disordered" evidence="1">
    <location>
        <begin position="79"/>
        <end position="117"/>
    </location>
</feature>
<accession>A3BBY7</accession>
<dbReference type="InterPro" id="IPR032675">
    <property type="entry name" value="LRR_dom_sf"/>
</dbReference>
<evidence type="ECO:0000259" key="3">
    <source>
        <dbReference type="Pfam" id="PF24758"/>
    </source>
</evidence>
<dbReference type="Pfam" id="PF24758">
    <property type="entry name" value="LRR_At5g56370"/>
    <property type="match status" value="1"/>
</dbReference>
<dbReference type="Proteomes" id="UP000007752">
    <property type="component" value="Chromosome 6"/>
</dbReference>
<name>A3BBY7_ORYSJ</name>
<reference evidence="4" key="1">
    <citation type="journal article" date="2005" name="PLoS Biol.">
        <title>The genomes of Oryza sativa: a history of duplications.</title>
        <authorList>
            <person name="Yu J."/>
            <person name="Wang J."/>
            <person name="Lin W."/>
            <person name="Li S."/>
            <person name="Li H."/>
            <person name="Zhou J."/>
            <person name="Ni P."/>
            <person name="Dong W."/>
            <person name="Hu S."/>
            <person name="Zeng C."/>
            <person name="Zhang J."/>
            <person name="Zhang Y."/>
            <person name="Li R."/>
            <person name="Xu Z."/>
            <person name="Li S."/>
            <person name="Li X."/>
            <person name="Zheng H."/>
            <person name="Cong L."/>
            <person name="Lin L."/>
            <person name="Yin J."/>
            <person name="Geng J."/>
            <person name="Li G."/>
            <person name="Shi J."/>
            <person name="Liu J."/>
            <person name="Lv H."/>
            <person name="Li J."/>
            <person name="Wang J."/>
            <person name="Deng Y."/>
            <person name="Ran L."/>
            <person name="Shi X."/>
            <person name="Wang X."/>
            <person name="Wu Q."/>
            <person name="Li C."/>
            <person name="Ren X."/>
            <person name="Wang J."/>
            <person name="Wang X."/>
            <person name="Li D."/>
            <person name="Liu D."/>
            <person name="Zhang X."/>
            <person name="Ji Z."/>
            <person name="Zhao W."/>
            <person name="Sun Y."/>
            <person name="Zhang Z."/>
            <person name="Bao J."/>
            <person name="Han Y."/>
            <person name="Dong L."/>
            <person name="Ji J."/>
            <person name="Chen P."/>
            <person name="Wu S."/>
            <person name="Liu J."/>
            <person name="Xiao Y."/>
            <person name="Bu D."/>
            <person name="Tan J."/>
            <person name="Yang L."/>
            <person name="Ye C."/>
            <person name="Zhang J."/>
            <person name="Xu J."/>
            <person name="Zhou Y."/>
            <person name="Yu Y."/>
            <person name="Zhang B."/>
            <person name="Zhuang S."/>
            <person name="Wei H."/>
            <person name="Liu B."/>
            <person name="Lei M."/>
            <person name="Yu H."/>
            <person name="Li Y."/>
            <person name="Xu H."/>
            <person name="Wei S."/>
            <person name="He X."/>
            <person name="Fang L."/>
            <person name="Zhang Z."/>
            <person name="Zhang Y."/>
            <person name="Huang X."/>
            <person name="Su Z."/>
            <person name="Tong W."/>
            <person name="Li J."/>
            <person name="Tong Z."/>
            <person name="Li S."/>
            <person name="Ye J."/>
            <person name="Wang L."/>
            <person name="Fang L."/>
            <person name="Lei T."/>
            <person name="Chen C."/>
            <person name="Chen H."/>
            <person name="Xu Z."/>
            <person name="Li H."/>
            <person name="Huang H."/>
            <person name="Zhang F."/>
            <person name="Xu H."/>
            <person name="Li N."/>
            <person name="Zhao C."/>
            <person name="Li S."/>
            <person name="Dong L."/>
            <person name="Huang Y."/>
            <person name="Li L."/>
            <person name="Xi Y."/>
            <person name="Qi Q."/>
            <person name="Li W."/>
            <person name="Zhang B."/>
            <person name="Hu W."/>
            <person name="Zhang Y."/>
            <person name="Tian X."/>
            <person name="Jiao Y."/>
            <person name="Liang X."/>
            <person name="Jin J."/>
            <person name="Gao L."/>
            <person name="Zheng W."/>
            <person name="Hao B."/>
            <person name="Liu S."/>
            <person name="Wang W."/>
            <person name="Yuan L."/>
            <person name="Cao M."/>
            <person name="McDermott J."/>
            <person name="Samudrala R."/>
            <person name="Wang J."/>
            <person name="Wong G.K."/>
            <person name="Yang H."/>
        </authorList>
    </citation>
    <scope>NUCLEOTIDE SEQUENCE [LARGE SCALE GENOMIC DNA]</scope>
</reference>
<dbReference type="InterPro" id="IPR055411">
    <property type="entry name" value="LRR_FXL15/At3g58940/PEG3-like"/>
</dbReference>